<evidence type="ECO:0000313" key="6">
    <source>
        <dbReference type="Proteomes" id="UP000230790"/>
    </source>
</evidence>
<evidence type="ECO:0000256" key="2">
    <source>
        <dbReference type="ARBA" id="ARBA00022827"/>
    </source>
</evidence>
<dbReference type="Proteomes" id="UP000230790">
    <property type="component" value="Unassembled WGS sequence"/>
</dbReference>
<dbReference type="InterPro" id="IPR036318">
    <property type="entry name" value="FAD-bd_PCMH-like_sf"/>
</dbReference>
<comment type="caution">
    <text evidence="5">The sequence shown here is derived from an EMBL/GenBank/DDBJ whole genome shotgun (WGS) entry which is preliminary data.</text>
</comment>
<dbReference type="AlphaFoldDB" id="A0A2M8QFM5"/>
<keyword evidence="1" id="KW-0285">Flavoprotein</keyword>
<dbReference type="SUPFAM" id="SSF56176">
    <property type="entry name" value="FAD-binding/transporter-associated domain-like"/>
    <property type="match status" value="1"/>
</dbReference>
<dbReference type="Gene3D" id="3.30.465.10">
    <property type="match status" value="1"/>
</dbReference>
<dbReference type="EMBL" id="PGTN01000010">
    <property type="protein sequence ID" value="PJF48601.1"/>
    <property type="molecule type" value="Genomic_DNA"/>
</dbReference>
<feature type="domain" description="FAD-binding PCMH-type" evidence="4">
    <location>
        <begin position="1"/>
        <end position="176"/>
    </location>
</feature>
<accession>A0A2M8QFM5</accession>
<dbReference type="PANTHER" id="PTHR42659:SF2">
    <property type="entry name" value="XANTHINE DEHYDROGENASE SUBUNIT C-RELATED"/>
    <property type="match status" value="1"/>
</dbReference>
<protein>
    <submittedName>
        <fullName evidence="5">Carbon monoxide dehydrogenase</fullName>
    </submittedName>
</protein>
<evidence type="ECO:0000256" key="1">
    <source>
        <dbReference type="ARBA" id="ARBA00022630"/>
    </source>
</evidence>
<sequence length="291" mass="30639">MQAFSYVSARTLSEAADILAREGDQAKCLSGGTDLIVFLREGRRSAKVVVDVKGIPELNQLGYSPKEGLTIGAAVPLHRIYNDAHVIEHYPGLIDAATLIGGIAIQGRATLGGNVCTASPAGDSIPILIAYETTCIVASRNVTKAIPLEKFFVGPGRTVLQPGELLVALKLPPPKPNSGAAYLRFIPRNEMDIAVTSAGAMVVLDEDKRRFVGARLALGAVAPTPLFVPEAGAALTGQPVSDEAIEAAARAAQAAARPITDMRGSAEQRKHLSYVMTKRALLRAIERARGG</sequence>
<reference evidence="5 6" key="1">
    <citation type="submission" date="2017-11" db="EMBL/GenBank/DDBJ databases">
        <title>Evolution of Phototrophy in the Chloroflexi Phylum Driven by Horizontal Gene Transfer.</title>
        <authorList>
            <person name="Ward L.M."/>
            <person name="Hemp J."/>
            <person name="Shih P.M."/>
            <person name="Mcglynn S.E."/>
            <person name="Fischer W."/>
        </authorList>
    </citation>
    <scope>NUCLEOTIDE SEQUENCE [LARGE SCALE GENOMIC DNA]</scope>
    <source>
        <strain evidence="5">JP3_7</strain>
    </source>
</reference>
<dbReference type="Gene3D" id="3.30.43.10">
    <property type="entry name" value="Uridine Diphospho-n-acetylenolpyruvylglucosamine Reductase, domain 2"/>
    <property type="match status" value="1"/>
</dbReference>
<dbReference type="InterPro" id="IPR051312">
    <property type="entry name" value="Diverse_Substr_Oxidored"/>
</dbReference>
<dbReference type="SMART" id="SM01092">
    <property type="entry name" value="CO_deh_flav_C"/>
    <property type="match status" value="1"/>
</dbReference>
<dbReference type="InterPro" id="IPR016169">
    <property type="entry name" value="FAD-bd_PCMH_sub2"/>
</dbReference>
<evidence type="ECO:0000259" key="4">
    <source>
        <dbReference type="PROSITE" id="PS51387"/>
    </source>
</evidence>
<dbReference type="InterPro" id="IPR005107">
    <property type="entry name" value="CO_DH_flav_C"/>
</dbReference>
<dbReference type="GO" id="GO:0071949">
    <property type="term" value="F:FAD binding"/>
    <property type="evidence" value="ECO:0007669"/>
    <property type="project" value="InterPro"/>
</dbReference>
<evidence type="ECO:0000256" key="3">
    <source>
        <dbReference type="ARBA" id="ARBA00023002"/>
    </source>
</evidence>
<keyword evidence="3" id="KW-0560">Oxidoreductase</keyword>
<dbReference type="Pfam" id="PF00941">
    <property type="entry name" value="FAD_binding_5"/>
    <property type="match status" value="1"/>
</dbReference>
<name>A0A2M8QFM5_9CHLR</name>
<dbReference type="PROSITE" id="PS51387">
    <property type="entry name" value="FAD_PCMH"/>
    <property type="match status" value="1"/>
</dbReference>
<organism evidence="5 6">
    <name type="scientific">Candidatus Thermofonsia Clade 3 bacterium</name>
    <dbReference type="NCBI Taxonomy" id="2364212"/>
    <lineage>
        <taxon>Bacteria</taxon>
        <taxon>Bacillati</taxon>
        <taxon>Chloroflexota</taxon>
        <taxon>Candidatus Thermofontia</taxon>
        <taxon>Candidatus Thermofonsia Clade 3</taxon>
    </lineage>
</organism>
<keyword evidence="2" id="KW-0274">FAD</keyword>
<dbReference type="Pfam" id="PF03450">
    <property type="entry name" value="CO_deh_flav_C"/>
    <property type="match status" value="1"/>
</dbReference>
<dbReference type="Gene3D" id="3.30.390.50">
    <property type="entry name" value="CO dehydrogenase flavoprotein, C-terminal domain"/>
    <property type="match status" value="1"/>
</dbReference>
<dbReference type="PANTHER" id="PTHR42659">
    <property type="entry name" value="XANTHINE DEHYDROGENASE SUBUNIT C-RELATED"/>
    <property type="match status" value="1"/>
</dbReference>
<proteinExistence type="predicted"/>
<dbReference type="GO" id="GO:0016491">
    <property type="term" value="F:oxidoreductase activity"/>
    <property type="evidence" value="ECO:0007669"/>
    <property type="project" value="UniProtKB-KW"/>
</dbReference>
<dbReference type="SUPFAM" id="SSF55447">
    <property type="entry name" value="CO dehydrogenase flavoprotein C-terminal domain-like"/>
    <property type="match status" value="1"/>
</dbReference>
<dbReference type="InterPro" id="IPR016166">
    <property type="entry name" value="FAD-bd_PCMH"/>
</dbReference>
<dbReference type="InterPro" id="IPR016167">
    <property type="entry name" value="FAD-bd_PCMH_sub1"/>
</dbReference>
<evidence type="ECO:0000313" key="5">
    <source>
        <dbReference type="EMBL" id="PJF48601.1"/>
    </source>
</evidence>
<dbReference type="InterPro" id="IPR002346">
    <property type="entry name" value="Mopterin_DH_FAD-bd"/>
</dbReference>
<dbReference type="InterPro" id="IPR036683">
    <property type="entry name" value="CO_DH_flav_C_dom_sf"/>
</dbReference>
<gene>
    <name evidence="5" type="ORF">CUN48_02645</name>
</gene>